<evidence type="ECO:0000313" key="2">
    <source>
        <dbReference type="Proteomes" id="UP000199517"/>
    </source>
</evidence>
<evidence type="ECO:0000313" key="1">
    <source>
        <dbReference type="EMBL" id="SFE09707.1"/>
    </source>
</evidence>
<dbReference type="EMBL" id="FOMQ01000014">
    <property type="protein sequence ID" value="SFE09707.1"/>
    <property type="molecule type" value="Genomic_DNA"/>
</dbReference>
<protein>
    <submittedName>
        <fullName evidence="1">Uncharacterized protein</fullName>
    </submittedName>
</protein>
<organism evidence="1 2">
    <name type="scientific">Paracidovorax konjaci</name>
    <dbReference type="NCBI Taxonomy" id="32040"/>
    <lineage>
        <taxon>Bacteria</taxon>
        <taxon>Pseudomonadati</taxon>
        <taxon>Pseudomonadota</taxon>
        <taxon>Betaproteobacteria</taxon>
        <taxon>Burkholderiales</taxon>
        <taxon>Comamonadaceae</taxon>
        <taxon>Paracidovorax</taxon>
    </lineage>
</organism>
<dbReference type="AlphaFoldDB" id="A0A1I1XQU1"/>
<reference evidence="2" key="1">
    <citation type="submission" date="2016-10" db="EMBL/GenBank/DDBJ databases">
        <authorList>
            <person name="Varghese N."/>
            <person name="Submissions S."/>
        </authorList>
    </citation>
    <scope>NUCLEOTIDE SEQUENCE [LARGE SCALE GENOMIC DNA]</scope>
    <source>
        <strain evidence="2">DSM 7481</strain>
    </source>
</reference>
<accession>A0A1I1XQU1</accession>
<proteinExistence type="predicted"/>
<dbReference type="OrthoDB" id="6903589at2"/>
<gene>
    <name evidence="1" type="ORF">SAMN04489710_11462</name>
</gene>
<sequence>MAYDNPEHRRNIRHTVRFKAADDALISVLADRLGMQKATLIESMAIRKAEEELQALCTAPNTAQRSNASISANR</sequence>
<keyword evidence="2" id="KW-1185">Reference proteome</keyword>
<dbReference type="RefSeq" id="WP_092955582.1">
    <property type="nucleotide sequence ID" value="NZ_FOMQ01000014.1"/>
</dbReference>
<dbReference type="STRING" id="32040.SAMN04489710_11462"/>
<dbReference type="Proteomes" id="UP000199517">
    <property type="component" value="Unassembled WGS sequence"/>
</dbReference>
<name>A0A1I1XQU1_9BURK</name>